<reference evidence="9" key="1">
    <citation type="submission" date="2021-01" db="EMBL/GenBank/DDBJ databases">
        <authorList>
            <person name="Corre E."/>
            <person name="Pelletier E."/>
            <person name="Niang G."/>
            <person name="Scheremetjew M."/>
            <person name="Finn R."/>
            <person name="Kale V."/>
            <person name="Holt S."/>
            <person name="Cochrane G."/>
            <person name="Meng A."/>
            <person name="Brown T."/>
            <person name="Cohen L."/>
        </authorList>
    </citation>
    <scope>NUCLEOTIDE SEQUENCE</scope>
    <source>
        <strain evidence="9">SL-175</strain>
    </source>
</reference>
<gene>
    <name evidence="9" type="ORF">MANT1106_LOCUS720</name>
</gene>
<keyword evidence="6 8" id="KW-0472">Membrane</keyword>
<dbReference type="PANTHER" id="PTHR20955:SF1">
    <property type="entry name" value="PROTEIN JAGUNAL HOMOLOG 1"/>
    <property type="match status" value="1"/>
</dbReference>
<dbReference type="Pfam" id="PF07086">
    <property type="entry name" value="Jagunal"/>
    <property type="match status" value="1"/>
</dbReference>
<comment type="subcellular location">
    <subcellularLocation>
        <location evidence="1">Endoplasmic reticulum membrane</location>
        <topology evidence="1">Multi-pass membrane protein</topology>
    </subcellularLocation>
</comment>
<feature type="transmembrane region" description="Helical" evidence="8">
    <location>
        <begin position="104"/>
        <end position="127"/>
    </location>
</feature>
<proteinExistence type="inferred from homology"/>
<evidence type="ECO:0000313" key="9">
    <source>
        <dbReference type="EMBL" id="CAD8698041.1"/>
    </source>
</evidence>
<protein>
    <submittedName>
        <fullName evidence="9">Uncharacterized protein</fullName>
    </submittedName>
</protein>
<accession>A0A7S0S8X9</accession>
<evidence type="ECO:0000256" key="5">
    <source>
        <dbReference type="ARBA" id="ARBA00022989"/>
    </source>
</evidence>
<dbReference type="GO" id="GO:0016192">
    <property type="term" value="P:vesicle-mediated transport"/>
    <property type="evidence" value="ECO:0007669"/>
    <property type="project" value="TreeGrafter"/>
</dbReference>
<sequence>MASKGGGSRATGTDGSDHGFRQRVDTKYQKAAAARKSLKKTLLGLVAYYPLMLAFSLVPSFAKGGGVTMHNGPVAAGALGGLVLAAAAYVHVSRPGLNGAWLRAVTKVCAVLGIINLAAGISMRIFVYEDKRMAWAAAELAASLAPVGTLPGRVYPIMVSLELLLECVGVILPGGAVALAHALAMYSAPAAAAKSQ</sequence>
<evidence type="ECO:0000256" key="2">
    <source>
        <dbReference type="ARBA" id="ARBA00008462"/>
    </source>
</evidence>
<feature type="region of interest" description="Disordered" evidence="7">
    <location>
        <begin position="1"/>
        <end position="20"/>
    </location>
</feature>
<feature type="transmembrane region" description="Helical" evidence="8">
    <location>
        <begin position="163"/>
        <end position="186"/>
    </location>
</feature>
<evidence type="ECO:0000256" key="7">
    <source>
        <dbReference type="SAM" id="MobiDB-lite"/>
    </source>
</evidence>
<comment type="similarity">
    <text evidence="2">Belongs to the jagunal family.</text>
</comment>
<evidence type="ECO:0000256" key="8">
    <source>
        <dbReference type="SAM" id="Phobius"/>
    </source>
</evidence>
<dbReference type="InterPro" id="IPR009787">
    <property type="entry name" value="Jagunal"/>
</dbReference>
<evidence type="ECO:0000256" key="6">
    <source>
        <dbReference type="ARBA" id="ARBA00023136"/>
    </source>
</evidence>
<keyword evidence="3 8" id="KW-0812">Transmembrane</keyword>
<dbReference type="PANTHER" id="PTHR20955">
    <property type="entry name" value="PROTEIN JAGUNAL HOMOLOG 1"/>
    <property type="match status" value="1"/>
</dbReference>
<dbReference type="AlphaFoldDB" id="A0A7S0S8X9"/>
<name>A0A7S0S8X9_9CHLO</name>
<evidence type="ECO:0000256" key="1">
    <source>
        <dbReference type="ARBA" id="ARBA00004477"/>
    </source>
</evidence>
<evidence type="ECO:0000256" key="3">
    <source>
        <dbReference type="ARBA" id="ARBA00022692"/>
    </source>
</evidence>
<dbReference type="EMBL" id="HBFC01001388">
    <property type="protein sequence ID" value="CAD8698041.1"/>
    <property type="molecule type" value="Transcribed_RNA"/>
</dbReference>
<feature type="transmembrane region" description="Helical" evidence="8">
    <location>
        <begin position="42"/>
        <end position="62"/>
    </location>
</feature>
<organism evidence="9">
    <name type="scientific">Mantoniella antarctica</name>
    <dbReference type="NCBI Taxonomy" id="81844"/>
    <lineage>
        <taxon>Eukaryota</taxon>
        <taxon>Viridiplantae</taxon>
        <taxon>Chlorophyta</taxon>
        <taxon>Mamiellophyceae</taxon>
        <taxon>Mamiellales</taxon>
        <taxon>Mamiellaceae</taxon>
        <taxon>Mantoniella</taxon>
    </lineage>
</organism>
<keyword evidence="5 8" id="KW-1133">Transmembrane helix</keyword>
<dbReference type="GO" id="GO:0005789">
    <property type="term" value="C:endoplasmic reticulum membrane"/>
    <property type="evidence" value="ECO:0007669"/>
    <property type="project" value="UniProtKB-SubCell"/>
</dbReference>
<dbReference type="GO" id="GO:0007029">
    <property type="term" value="P:endoplasmic reticulum organization"/>
    <property type="evidence" value="ECO:0007669"/>
    <property type="project" value="InterPro"/>
</dbReference>
<evidence type="ECO:0000256" key="4">
    <source>
        <dbReference type="ARBA" id="ARBA00022824"/>
    </source>
</evidence>
<keyword evidence="4" id="KW-0256">Endoplasmic reticulum</keyword>
<feature type="transmembrane region" description="Helical" evidence="8">
    <location>
        <begin position="74"/>
        <end position="92"/>
    </location>
</feature>